<dbReference type="AlphaFoldDB" id="A0AAE1BEV5"/>
<protein>
    <submittedName>
        <fullName evidence="2">Uncharacterized protein</fullName>
    </submittedName>
</protein>
<evidence type="ECO:0000313" key="2">
    <source>
        <dbReference type="EMBL" id="KAK3849091.1"/>
    </source>
</evidence>
<feature type="compositionally biased region" description="Low complexity" evidence="1">
    <location>
        <begin position="39"/>
        <end position="84"/>
    </location>
</feature>
<accession>A0AAE1BEV5</accession>
<name>A0AAE1BEV5_PETCI</name>
<dbReference type="Proteomes" id="UP001286313">
    <property type="component" value="Unassembled WGS sequence"/>
</dbReference>
<sequence length="119" mass="13000">MWSAKRDGRRDVTYMNDMKPSFASDVTCKHSFPTPIHVPTLNPTNQPTPQHTPLFRPLSPASSQPLPLPLSSPSSQSHPIPGQSVLSCRIPSRSPVFVPPGGDDDEGEEYAKQSRHNSG</sequence>
<feature type="region of interest" description="Disordered" evidence="1">
    <location>
        <begin position="34"/>
        <end position="119"/>
    </location>
</feature>
<proteinExistence type="predicted"/>
<evidence type="ECO:0000256" key="1">
    <source>
        <dbReference type="SAM" id="MobiDB-lite"/>
    </source>
</evidence>
<evidence type="ECO:0000313" key="3">
    <source>
        <dbReference type="Proteomes" id="UP001286313"/>
    </source>
</evidence>
<keyword evidence="3" id="KW-1185">Reference proteome</keyword>
<dbReference type="EMBL" id="JAWQEG010009147">
    <property type="protein sequence ID" value="KAK3849091.1"/>
    <property type="molecule type" value="Genomic_DNA"/>
</dbReference>
<comment type="caution">
    <text evidence="2">The sequence shown here is derived from an EMBL/GenBank/DDBJ whole genome shotgun (WGS) entry which is preliminary data.</text>
</comment>
<reference evidence="2" key="1">
    <citation type="submission" date="2023-10" db="EMBL/GenBank/DDBJ databases">
        <title>Genome assemblies of two species of porcelain crab, Petrolisthes cinctipes and Petrolisthes manimaculis (Anomura: Porcellanidae).</title>
        <authorList>
            <person name="Angst P."/>
        </authorList>
    </citation>
    <scope>NUCLEOTIDE SEQUENCE</scope>
    <source>
        <strain evidence="2">PB745_01</strain>
        <tissue evidence="2">Gill</tissue>
    </source>
</reference>
<organism evidence="2 3">
    <name type="scientific">Petrolisthes cinctipes</name>
    <name type="common">Flat porcelain crab</name>
    <dbReference type="NCBI Taxonomy" id="88211"/>
    <lineage>
        <taxon>Eukaryota</taxon>
        <taxon>Metazoa</taxon>
        <taxon>Ecdysozoa</taxon>
        <taxon>Arthropoda</taxon>
        <taxon>Crustacea</taxon>
        <taxon>Multicrustacea</taxon>
        <taxon>Malacostraca</taxon>
        <taxon>Eumalacostraca</taxon>
        <taxon>Eucarida</taxon>
        <taxon>Decapoda</taxon>
        <taxon>Pleocyemata</taxon>
        <taxon>Anomura</taxon>
        <taxon>Galatheoidea</taxon>
        <taxon>Porcellanidae</taxon>
        <taxon>Petrolisthes</taxon>
    </lineage>
</organism>
<gene>
    <name evidence="2" type="ORF">Pcinc_044141</name>
</gene>